<reference evidence="2" key="1">
    <citation type="submission" date="2017-03" db="EMBL/GenBank/DDBJ databases">
        <title>Phytopthora megakarya and P. palmivora, two closely related causual agents of cacao black pod achieved similar genome size and gene model numbers by different mechanisms.</title>
        <authorList>
            <person name="Ali S."/>
            <person name="Shao J."/>
            <person name="Larry D.J."/>
            <person name="Kronmiller B."/>
            <person name="Shen D."/>
            <person name="Strem M.D."/>
            <person name="Melnick R.L."/>
            <person name="Guiltinan M.J."/>
            <person name="Tyler B.M."/>
            <person name="Meinhardt L.W."/>
            <person name="Bailey B.A."/>
        </authorList>
    </citation>
    <scope>NUCLEOTIDE SEQUENCE [LARGE SCALE GENOMIC DNA]</scope>
    <source>
        <strain evidence="2">zdho120</strain>
    </source>
</reference>
<evidence type="ECO:0000313" key="1">
    <source>
        <dbReference type="EMBL" id="OWZ17240.1"/>
    </source>
</evidence>
<accession>A0A225WK65</accession>
<evidence type="ECO:0000313" key="2">
    <source>
        <dbReference type="Proteomes" id="UP000198211"/>
    </source>
</evidence>
<name>A0A225WK65_9STRA</name>
<gene>
    <name evidence="1" type="ORF">PHMEG_0008845</name>
</gene>
<keyword evidence="2" id="KW-1185">Reference proteome</keyword>
<protein>
    <submittedName>
        <fullName evidence="1">Uncharacterized protein</fullName>
    </submittedName>
</protein>
<sequence length="406" mass="45618">MKVTKNTKKDDRIKILVAWDTDKDTVEVSLRRYRKRAAGGRRWCGIRIMRMPHQRIAPDTGEFGAIISEDSVFEGFDVSFVMAHSVVKLKCMWNEVSSNFARAEAGSKISGQGSDVSGTSVMGVQMYSACIDGAETVMVDGNFAMPTSATPYDACPWKGKVLTCQGLNRVTIMETGTHETLVREPRKPPKFNAHLKDYERELATQGMMPARIRMGKGRRFGLAEDEMPTLREVQGFVCNFTKKKFHRNDAHDEVLSEIEELAYHPGVTDTQLFSFAWDRDARGKPDVGNNPASFVFHMDATFKLNQVAYPVIALKALCKMFAGVTQKQLLLKYVMADAEAAQQNAVEVDFGVDSEFMDLMFFYHVMAKVHEKLKGVADALHAHVVADIYGLHFEVKMFMTNNLELL</sequence>
<dbReference type="Proteomes" id="UP000198211">
    <property type="component" value="Unassembled WGS sequence"/>
</dbReference>
<dbReference type="EMBL" id="NBNE01000786">
    <property type="protein sequence ID" value="OWZ17240.1"/>
    <property type="molecule type" value="Genomic_DNA"/>
</dbReference>
<dbReference type="AlphaFoldDB" id="A0A225WK65"/>
<organism evidence="1 2">
    <name type="scientific">Phytophthora megakarya</name>
    <dbReference type="NCBI Taxonomy" id="4795"/>
    <lineage>
        <taxon>Eukaryota</taxon>
        <taxon>Sar</taxon>
        <taxon>Stramenopiles</taxon>
        <taxon>Oomycota</taxon>
        <taxon>Peronosporomycetes</taxon>
        <taxon>Peronosporales</taxon>
        <taxon>Peronosporaceae</taxon>
        <taxon>Phytophthora</taxon>
    </lineage>
</organism>
<proteinExistence type="predicted"/>
<comment type="caution">
    <text evidence="1">The sequence shown here is derived from an EMBL/GenBank/DDBJ whole genome shotgun (WGS) entry which is preliminary data.</text>
</comment>
<dbReference type="OrthoDB" id="113123at2759"/>